<sequence length="557" mass="60409">MQNNANRGRSAGPADAIVDDPDTTVAGVATTAPDRDGEAGTAVAVPALAGSGFLRRGTGYRIRIRAANRAYQSLFPRHRDNGEHEEPYLASYSKGLPHDEHGEVDLDAYALWDRAMTDPSVAAFERVPRGLRDGRPQLNPLSAFGLDIEGPDSHGLVCPPAPRMDSPEFAAELGEVYWMALLRDVPFVEFDDAPALVRAAADEMSSFSGYAGPKQGGRVTPRSLFRGTSRGDLVGPFLSQFLLRDVRFGTHTIVQRQDTIEPVDYATDFGEWLAVQRGAARGVERDYSTTRYIQTPRDLAHYVHFDQAYQAYLNAALILLSSGIPNSELLDAGNPYRTTRGQTGFATFGGPHVLTLLAEVDTRALKANLYQQFVVHRRARPEAFGGRIEVQLSRDPGRYDGLIHRELLESGALDRTRAKHGSYLLPQALGMGSPMSPEYPAGHLVVAGACVTVLKAFFNESCPLPNPVVPDRAGTALVPYTGSDADRLTIGGELNKLAANIAAGRCMSGVHARPGTYQEGIRVGEQVAIGILRDQQPTTHEKGTFSLTTFDGDRITI</sequence>
<dbReference type="CDD" id="cd03398">
    <property type="entry name" value="PAP2_haloperoxidase"/>
    <property type="match status" value="1"/>
</dbReference>
<dbReference type="InterPro" id="IPR036938">
    <property type="entry name" value="PAP2/HPO_sf"/>
</dbReference>
<evidence type="ECO:0000256" key="1">
    <source>
        <dbReference type="SAM" id="MobiDB-lite"/>
    </source>
</evidence>
<dbReference type="PANTHER" id="PTHR34599">
    <property type="entry name" value="PEROXIDASE-RELATED"/>
    <property type="match status" value="1"/>
</dbReference>
<dbReference type="PANTHER" id="PTHR34599:SF1">
    <property type="entry name" value="PHOSPHATIDIC ACID PHOSPHATASE TYPE 2_HALOPEROXIDASE DOMAIN-CONTAINING PROTEIN"/>
    <property type="match status" value="1"/>
</dbReference>
<organism evidence="2 3">
    <name type="scientific">Nocardiopsis mangrovi</name>
    <dbReference type="NCBI Taxonomy" id="1179818"/>
    <lineage>
        <taxon>Bacteria</taxon>
        <taxon>Bacillati</taxon>
        <taxon>Actinomycetota</taxon>
        <taxon>Actinomycetes</taxon>
        <taxon>Streptosporangiales</taxon>
        <taxon>Nocardiopsidaceae</taxon>
        <taxon>Nocardiopsis</taxon>
    </lineage>
</organism>
<comment type="caution">
    <text evidence="2">The sequence shown here is derived from an EMBL/GenBank/DDBJ whole genome shotgun (WGS) entry which is preliminary data.</text>
</comment>
<evidence type="ECO:0000313" key="2">
    <source>
        <dbReference type="EMBL" id="MFC4565143.1"/>
    </source>
</evidence>
<dbReference type="Proteomes" id="UP001595923">
    <property type="component" value="Unassembled WGS sequence"/>
</dbReference>
<dbReference type="SUPFAM" id="SSF48317">
    <property type="entry name" value="Acid phosphatase/Vanadium-dependent haloperoxidase"/>
    <property type="match status" value="1"/>
</dbReference>
<feature type="region of interest" description="Disordered" evidence="1">
    <location>
        <begin position="1"/>
        <end position="38"/>
    </location>
</feature>
<dbReference type="InterPro" id="IPR052559">
    <property type="entry name" value="V-haloperoxidase"/>
</dbReference>
<reference evidence="3" key="1">
    <citation type="journal article" date="2019" name="Int. J. Syst. Evol. Microbiol.">
        <title>The Global Catalogue of Microorganisms (GCM) 10K type strain sequencing project: providing services to taxonomists for standard genome sequencing and annotation.</title>
        <authorList>
            <consortium name="The Broad Institute Genomics Platform"/>
            <consortium name="The Broad Institute Genome Sequencing Center for Infectious Disease"/>
            <person name="Wu L."/>
            <person name="Ma J."/>
        </authorList>
    </citation>
    <scope>NUCLEOTIDE SEQUENCE [LARGE SCALE GENOMIC DNA]</scope>
    <source>
        <strain evidence="3">XZYJ18</strain>
    </source>
</reference>
<evidence type="ECO:0000313" key="3">
    <source>
        <dbReference type="Proteomes" id="UP001595923"/>
    </source>
</evidence>
<dbReference type="InterPro" id="IPR016119">
    <property type="entry name" value="Br/Cl_peroxidase_C"/>
</dbReference>
<proteinExistence type="predicted"/>
<accession>A0ABV9E367</accession>
<gene>
    <name evidence="2" type="ORF">ACFO4E_25080</name>
</gene>
<name>A0ABV9E367_9ACTN</name>
<dbReference type="EMBL" id="JBHSFQ010000033">
    <property type="protein sequence ID" value="MFC4565143.1"/>
    <property type="molecule type" value="Genomic_DNA"/>
</dbReference>
<protein>
    <submittedName>
        <fullName evidence="2">Vanadium-dependent haloperoxidase</fullName>
        <ecNumber evidence="2">1.11.1.-</ecNumber>
    </submittedName>
</protein>
<keyword evidence="3" id="KW-1185">Reference proteome</keyword>
<keyword evidence="2" id="KW-0575">Peroxidase</keyword>
<keyword evidence="2" id="KW-0560">Oxidoreductase</keyword>
<dbReference type="GO" id="GO:0004601">
    <property type="term" value="F:peroxidase activity"/>
    <property type="evidence" value="ECO:0007669"/>
    <property type="project" value="UniProtKB-KW"/>
</dbReference>
<dbReference type="RefSeq" id="WP_378578854.1">
    <property type="nucleotide sequence ID" value="NZ_JBHSFQ010000033.1"/>
</dbReference>
<dbReference type="EC" id="1.11.1.-" evidence="2"/>
<dbReference type="Gene3D" id="1.10.606.10">
    <property type="entry name" value="Vanadium-containing Chloroperoxidase, domain 2"/>
    <property type="match status" value="1"/>
</dbReference>